<evidence type="ECO:0000313" key="2">
    <source>
        <dbReference type="Proteomes" id="UP000182114"/>
    </source>
</evidence>
<keyword evidence="2" id="KW-1185">Reference proteome</keyword>
<sequence length="274" mass="31798">MIEQLIFGGIYNQNNNSDLSYTKDYGITIKFHQKKQLDEIRYKMNITCSKKAGSLTWEVTLNKTALYVNNKIPDFLKPRLDLKFGTGVLYPITVMVSPFGTIKNITGTSYSSIIDRFKYFKEKTLQENSGDAILNYLNTLEKGINTQKKLIDYLMYDWFWALYFNPIYNNTTKELLLPLRANVSAVFYEGKIEEKIYLSYYNTRQRIFSGKVSNTYFEKYSSTKRQNAAITLCYDFDPTNGVITNISSDQVILENQNILQNIEVSIDQLSKNEN</sequence>
<organism evidence="1 2">
    <name type="scientific">Cellulophaga baltica</name>
    <dbReference type="NCBI Taxonomy" id="76594"/>
    <lineage>
        <taxon>Bacteria</taxon>
        <taxon>Pseudomonadati</taxon>
        <taxon>Bacteroidota</taxon>
        <taxon>Flavobacteriia</taxon>
        <taxon>Flavobacteriales</taxon>
        <taxon>Flavobacteriaceae</taxon>
        <taxon>Cellulophaga</taxon>
    </lineage>
</organism>
<proteinExistence type="predicted"/>
<name>A0A1G7HKQ0_9FLAO</name>
<accession>A0A1G7HKQ0</accession>
<reference evidence="2" key="1">
    <citation type="submission" date="2016-10" db="EMBL/GenBank/DDBJ databases">
        <authorList>
            <person name="Varghese N."/>
            <person name="Submissions S."/>
        </authorList>
    </citation>
    <scope>NUCLEOTIDE SEQUENCE [LARGE SCALE GENOMIC DNA]</scope>
    <source>
        <strain evidence="2">DSM 24729</strain>
    </source>
</reference>
<protein>
    <submittedName>
        <fullName evidence="1">Uncharacterized protein</fullName>
    </submittedName>
</protein>
<evidence type="ECO:0000313" key="1">
    <source>
        <dbReference type="EMBL" id="SDF00931.1"/>
    </source>
</evidence>
<dbReference type="EMBL" id="FNBD01000006">
    <property type="protein sequence ID" value="SDF00931.1"/>
    <property type="molecule type" value="Genomic_DNA"/>
</dbReference>
<gene>
    <name evidence="1" type="ORF">SAMN04487992_106133</name>
</gene>
<dbReference type="Proteomes" id="UP000182114">
    <property type="component" value="Unassembled WGS sequence"/>
</dbReference>
<dbReference type="RefSeq" id="WP_074538483.1">
    <property type="nucleotide sequence ID" value="NZ_FNBD01000006.1"/>
</dbReference>
<dbReference type="AlphaFoldDB" id="A0A1G7HKQ0"/>